<dbReference type="EMBL" id="MOPA01000002">
    <property type="protein sequence ID" value="KAK1544939.1"/>
    <property type="molecule type" value="Genomic_DNA"/>
</dbReference>
<comment type="caution">
    <text evidence="2">The sequence shown here is derived from an EMBL/GenBank/DDBJ whole genome shotgun (WGS) entry which is preliminary data.</text>
</comment>
<dbReference type="GeneID" id="85370628"/>
<dbReference type="RefSeq" id="XP_060354057.1">
    <property type="nucleotide sequence ID" value="XM_060486729.1"/>
</dbReference>
<evidence type="ECO:0000313" key="2">
    <source>
        <dbReference type="EMBL" id="KAK1544939.1"/>
    </source>
</evidence>
<proteinExistence type="predicted"/>
<reference evidence="2 3" key="1">
    <citation type="submission" date="2016-10" db="EMBL/GenBank/DDBJ databases">
        <title>The genome sequence of Colletotrichum fioriniae PJ7.</title>
        <authorList>
            <person name="Baroncelli R."/>
        </authorList>
    </citation>
    <scope>NUCLEOTIDE SEQUENCE [LARGE SCALE GENOMIC DNA]</scope>
    <source>
        <strain evidence="2 3">IMI 384185</strain>
    </source>
</reference>
<name>A0ABQ9SZJ5_9PEZI</name>
<feature type="compositionally biased region" description="Polar residues" evidence="1">
    <location>
        <begin position="1"/>
        <end position="18"/>
    </location>
</feature>
<sequence>MSLSGQRVNLTAGSQTGKLSGPTCAHTSLHPSIHPSHHIQTSITSSSRCINQGGRVLQRTARPHLATRGT</sequence>
<feature type="region of interest" description="Disordered" evidence="1">
    <location>
        <begin position="1"/>
        <end position="47"/>
    </location>
</feature>
<gene>
    <name evidence="2" type="ORF">CPAR01_02441</name>
</gene>
<dbReference type="Proteomes" id="UP001241169">
    <property type="component" value="Unassembled WGS sequence"/>
</dbReference>
<organism evidence="2 3">
    <name type="scientific">Colletotrichum paranaense</name>
    <dbReference type="NCBI Taxonomy" id="1914294"/>
    <lineage>
        <taxon>Eukaryota</taxon>
        <taxon>Fungi</taxon>
        <taxon>Dikarya</taxon>
        <taxon>Ascomycota</taxon>
        <taxon>Pezizomycotina</taxon>
        <taxon>Sordariomycetes</taxon>
        <taxon>Hypocreomycetidae</taxon>
        <taxon>Glomerellales</taxon>
        <taxon>Glomerellaceae</taxon>
        <taxon>Colletotrichum</taxon>
        <taxon>Colletotrichum acutatum species complex</taxon>
    </lineage>
</organism>
<accession>A0ABQ9SZJ5</accession>
<evidence type="ECO:0000256" key="1">
    <source>
        <dbReference type="SAM" id="MobiDB-lite"/>
    </source>
</evidence>
<feature type="compositionally biased region" description="Low complexity" evidence="1">
    <location>
        <begin position="26"/>
        <end position="47"/>
    </location>
</feature>
<keyword evidence="3" id="KW-1185">Reference proteome</keyword>
<protein>
    <submittedName>
        <fullName evidence="2">Uncharacterized protein</fullName>
    </submittedName>
</protein>
<evidence type="ECO:0000313" key="3">
    <source>
        <dbReference type="Proteomes" id="UP001241169"/>
    </source>
</evidence>